<dbReference type="AlphaFoldDB" id="A0A7X0VIF6"/>
<protein>
    <submittedName>
        <fullName evidence="3">DinB family protein</fullName>
    </submittedName>
</protein>
<keyword evidence="4" id="KW-1185">Reference proteome</keyword>
<dbReference type="Gene3D" id="1.20.120.450">
    <property type="entry name" value="dinb family like domain"/>
    <property type="match status" value="1"/>
</dbReference>
<feature type="compositionally biased region" description="Low complexity" evidence="1">
    <location>
        <begin position="210"/>
        <end position="241"/>
    </location>
</feature>
<accession>A0A7X0VIF6</accession>
<dbReference type="EMBL" id="JACJVP010000064">
    <property type="protein sequence ID" value="MBB6675142.1"/>
    <property type="molecule type" value="Genomic_DNA"/>
</dbReference>
<sequence length="249" mass="25075">MSAFAQEIEAYSRTYEELKGAVRGLNAEELRWKPAPDKWSVTEVLAHLVDHAIVISFRIREILSGSEARLPGFGQDAWVAGQRANETEAADVLEAFRALVAYHVLLLRRLPDADWDRSAVNFKGETVTLRQVVRAFAVHTHNHVGQIERIKAACAGGFGAGGGGSGGGGSGGLGSDSAGADSADSSSPGSGGIGAVSADSSSPGSGGIGAVSADSTTSGSGSADACSSGSVGLSSGGPCSSLAAQEGRA</sequence>
<feature type="compositionally biased region" description="Low complexity" evidence="1">
    <location>
        <begin position="175"/>
        <end position="188"/>
    </location>
</feature>
<dbReference type="SUPFAM" id="SSF109854">
    <property type="entry name" value="DinB/YfiT-like putative metalloenzymes"/>
    <property type="match status" value="1"/>
</dbReference>
<proteinExistence type="predicted"/>
<gene>
    <name evidence="3" type="ORF">H7C19_31220</name>
</gene>
<feature type="domain" description="DinB-like" evidence="2">
    <location>
        <begin position="11"/>
        <end position="147"/>
    </location>
</feature>
<comment type="caution">
    <text evidence="3">The sequence shown here is derived from an EMBL/GenBank/DDBJ whole genome shotgun (WGS) entry which is preliminary data.</text>
</comment>
<reference evidence="3 4" key="1">
    <citation type="submission" date="2020-08" db="EMBL/GenBank/DDBJ databases">
        <title>Cohnella phylogeny.</title>
        <authorList>
            <person name="Dunlap C."/>
        </authorList>
    </citation>
    <scope>NUCLEOTIDE SEQUENCE [LARGE SCALE GENOMIC DNA]</scope>
    <source>
        <strain evidence="3 4">DSM 28246</strain>
    </source>
</reference>
<dbReference type="Pfam" id="PF12867">
    <property type="entry name" value="DinB_2"/>
    <property type="match status" value="1"/>
</dbReference>
<evidence type="ECO:0000259" key="2">
    <source>
        <dbReference type="Pfam" id="PF12867"/>
    </source>
</evidence>
<feature type="region of interest" description="Disordered" evidence="1">
    <location>
        <begin position="169"/>
        <end position="249"/>
    </location>
</feature>
<evidence type="ECO:0000313" key="4">
    <source>
        <dbReference type="Proteomes" id="UP000547209"/>
    </source>
</evidence>
<dbReference type="RefSeq" id="WP_185673001.1">
    <property type="nucleotide sequence ID" value="NZ_JACJVP010000064.1"/>
</dbReference>
<dbReference type="InterPro" id="IPR024775">
    <property type="entry name" value="DinB-like"/>
</dbReference>
<organism evidence="3 4">
    <name type="scientific">Cohnella nanjingensis</name>
    <dbReference type="NCBI Taxonomy" id="1387779"/>
    <lineage>
        <taxon>Bacteria</taxon>
        <taxon>Bacillati</taxon>
        <taxon>Bacillota</taxon>
        <taxon>Bacilli</taxon>
        <taxon>Bacillales</taxon>
        <taxon>Paenibacillaceae</taxon>
        <taxon>Cohnella</taxon>
    </lineage>
</organism>
<dbReference type="Proteomes" id="UP000547209">
    <property type="component" value="Unassembled WGS sequence"/>
</dbReference>
<evidence type="ECO:0000256" key="1">
    <source>
        <dbReference type="SAM" id="MobiDB-lite"/>
    </source>
</evidence>
<name>A0A7X0VIF6_9BACL</name>
<dbReference type="InterPro" id="IPR034660">
    <property type="entry name" value="DinB/YfiT-like"/>
</dbReference>
<evidence type="ECO:0000313" key="3">
    <source>
        <dbReference type="EMBL" id="MBB6675142.1"/>
    </source>
</evidence>